<reference evidence="10 11" key="1">
    <citation type="submission" date="2015-02" db="EMBL/GenBank/DDBJ databases">
        <title>Single-cell genomics of uncultivated deep-branching MTB reveals a conserved set of magnetosome genes.</title>
        <authorList>
            <person name="Kolinko S."/>
            <person name="Richter M."/>
            <person name="Glockner F.O."/>
            <person name="Brachmann A."/>
            <person name="Schuler D."/>
        </authorList>
    </citation>
    <scope>NUCLEOTIDE SEQUENCE [LARGE SCALE GENOMIC DNA]</scope>
    <source>
        <strain evidence="10">SKK-01</strain>
    </source>
</reference>
<dbReference type="Pfam" id="PF02366">
    <property type="entry name" value="PMT"/>
    <property type="match status" value="1"/>
</dbReference>
<feature type="transmembrane region" description="Helical" evidence="8">
    <location>
        <begin position="252"/>
        <end position="268"/>
    </location>
</feature>
<keyword evidence="5 8" id="KW-0812">Transmembrane</keyword>
<keyword evidence="2" id="KW-1003">Cell membrane</keyword>
<evidence type="ECO:0000313" key="10">
    <source>
        <dbReference type="EMBL" id="KJJ85220.1"/>
    </source>
</evidence>
<name>A0A0F0CUY7_9BACT</name>
<evidence type="ECO:0000256" key="5">
    <source>
        <dbReference type="ARBA" id="ARBA00022692"/>
    </source>
</evidence>
<dbReference type="GO" id="GO:0009103">
    <property type="term" value="P:lipopolysaccharide biosynthetic process"/>
    <property type="evidence" value="ECO:0007669"/>
    <property type="project" value="UniProtKB-ARBA"/>
</dbReference>
<keyword evidence="3" id="KW-0328">Glycosyltransferase</keyword>
<accession>A0A0F0CUY7</accession>
<evidence type="ECO:0000256" key="6">
    <source>
        <dbReference type="ARBA" id="ARBA00022989"/>
    </source>
</evidence>
<dbReference type="GO" id="GO:0005886">
    <property type="term" value="C:plasma membrane"/>
    <property type="evidence" value="ECO:0007669"/>
    <property type="project" value="UniProtKB-SubCell"/>
</dbReference>
<feature type="transmembrane region" description="Helical" evidence="8">
    <location>
        <begin position="289"/>
        <end position="305"/>
    </location>
</feature>
<gene>
    <name evidence="10" type="ORF">OMAG_000932</name>
</gene>
<dbReference type="GO" id="GO:0016763">
    <property type="term" value="F:pentosyltransferase activity"/>
    <property type="evidence" value="ECO:0007669"/>
    <property type="project" value="TreeGrafter"/>
</dbReference>
<feature type="domain" description="ArnT-like N-terminal" evidence="9">
    <location>
        <begin position="161"/>
        <end position="293"/>
    </location>
</feature>
<feature type="transmembrane region" description="Helical" evidence="8">
    <location>
        <begin position="185"/>
        <end position="203"/>
    </location>
</feature>
<evidence type="ECO:0000256" key="4">
    <source>
        <dbReference type="ARBA" id="ARBA00022679"/>
    </source>
</evidence>
<sequence length="464" mass="53482">MYQTKKIASLLIFFGIIIFAFLLRTPTFNLPHFRGDEHHYISLAFKLETQGIDGYNLRGVDIYSAKGYPELLTIVPAKDKGHILKGLEQIGVTYYDEPLHHMPWGFPAALIISHKIFARNEPYRMLTANDMEIIKQNPPGVGLRNFRFPKEIVNQQFYALFLPLFFSLATIALIYFIVMNLYNDKWVAFTAMFLMAISPIDLLTSQKIWADEQTLFFAVLAIFLYILSVKKNISLLAFLAGISCGISTITKQNGGAIAGLAIILWHIVSNADNLFKKETCLKTIFDKKLILFFLGTFLSAGYWFYKVIKIYGEPLYRPRQENLLESAKIGWFKIVQSRPKYLYLVGIPYQNPLFLLAYISPIWLYLNKKLFKSHCMPVLWLAGAFYLASKFFTGEHRYMITAYPAFAMLSAFVSNRMRLWIDNFMGYKTGTVLFFSILIFSIFWSVPMAYETLYHVGALILKPF</sequence>
<keyword evidence="6 8" id="KW-1133">Transmembrane helix</keyword>
<organism evidence="10 11">
    <name type="scientific">Candidatus Omnitrophus magneticus</name>
    <dbReference type="NCBI Taxonomy" id="1609969"/>
    <lineage>
        <taxon>Bacteria</taxon>
        <taxon>Pseudomonadati</taxon>
        <taxon>Candidatus Omnitrophota</taxon>
        <taxon>Candidatus Omnitrophus</taxon>
    </lineage>
</organism>
<evidence type="ECO:0000313" key="11">
    <source>
        <dbReference type="Proteomes" id="UP000033428"/>
    </source>
</evidence>
<evidence type="ECO:0000256" key="8">
    <source>
        <dbReference type="SAM" id="Phobius"/>
    </source>
</evidence>
<dbReference type="PANTHER" id="PTHR33908:SF11">
    <property type="entry name" value="MEMBRANE PROTEIN"/>
    <property type="match status" value="1"/>
</dbReference>
<evidence type="ECO:0000256" key="1">
    <source>
        <dbReference type="ARBA" id="ARBA00004651"/>
    </source>
</evidence>
<dbReference type="Proteomes" id="UP000033428">
    <property type="component" value="Unassembled WGS sequence"/>
</dbReference>
<dbReference type="EC" id="2.-.-.-" evidence="10"/>
<feature type="transmembrane region" description="Helical" evidence="8">
    <location>
        <begin position="215"/>
        <end position="240"/>
    </location>
</feature>
<feature type="transmembrane region" description="Helical" evidence="8">
    <location>
        <begin position="341"/>
        <end position="366"/>
    </location>
</feature>
<dbReference type="AlphaFoldDB" id="A0A0F0CUY7"/>
<proteinExistence type="predicted"/>
<feature type="transmembrane region" description="Helical" evidence="8">
    <location>
        <begin position="6"/>
        <end position="23"/>
    </location>
</feature>
<feature type="transmembrane region" description="Helical" evidence="8">
    <location>
        <begin position="427"/>
        <end position="446"/>
    </location>
</feature>
<evidence type="ECO:0000256" key="3">
    <source>
        <dbReference type="ARBA" id="ARBA00022676"/>
    </source>
</evidence>
<comment type="caution">
    <text evidence="10">The sequence shown here is derived from an EMBL/GenBank/DDBJ whole genome shotgun (WGS) entry which is preliminary data.</text>
</comment>
<comment type="subcellular location">
    <subcellularLocation>
        <location evidence="1">Cell membrane</location>
        <topology evidence="1">Multi-pass membrane protein</topology>
    </subcellularLocation>
</comment>
<evidence type="ECO:0000256" key="2">
    <source>
        <dbReference type="ARBA" id="ARBA00022475"/>
    </source>
</evidence>
<dbReference type="InterPro" id="IPR003342">
    <property type="entry name" value="ArnT-like_N"/>
</dbReference>
<dbReference type="GO" id="GO:0000030">
    <property type="term" value="F:mannosyltransferase activity"/>
    <property type="evidence" value="ECO:0007669"/>
    <property type="project" value="InterPro"/>
</dbReference>
<dbReference type="PANTHER" id="PTHR33908">
    <property type="entry name" value="MANNOSYLTRANSFERASE YKCB-RELATED"/>
    <property type="match status" value="1"/>
</dbReference>
<feature type="transmembrane region" description="Helical" evidence="8">
    <location>
        <begin position="398"/>
        <end position="415"/>
    </location>
</feature>
<keyword evidence="4 10" id="KW-0808">Transferase</keyword>
<keyword evidence="7 8" id="KW-0472">Membrane</keyword>
<dbReference type="EMBL" id="JYNY01000203">
    <property type="protein sequence ID" value="KJJ85220.1"/>
    <property type="molecule type" value="Genomic_DNA"/>
</dbReference>
<feature type="transmembrane region" description="Helical" evidence="8">
    <location>
        <begin position="157"/>
        <end position="179"/>
    </location>
</feature>
<evidence type="ECO:0000256" key="7">
    <source>
        <dbReference type="ARBA" id="ARBA00023136"/>
    </source>
</evidence>
<dbReference type="InterPro" id="IPR050297">
    <property type="entry name" value="LipidA_mod_glycosyltrf_83"/>
</dbReference>
<evidence type="ECO:0000259" key="9">
    <source>
        <dbReference type="Pfam" id="PF02366"/>
    </source>
</evidence>
<keyword evidence="11" id="KW-1185">Reference proteome</keyword>
<protein>
    <submittedName>
        <fullName evidence="10">Membrane protein containing Glycosyl transferase, family 39 domain protein</fullName>
        <ecNumber evidence="10">2.-.-.-</ecNumber>
    </submittedName>
</protein>
<dbReference type="GO" id="GO:0006493">
    <property type="term" value="P:protein O-linked glycosylation"/>
    <property type="evidence" value="ECO:0007669"/>
    <property type="project" value="InterPro"/>
</dbReference>